<proteinExistence type="predicted"/>
<feature type="chain" id="PRO_5045355748" description="Lipoprotein" evidence="2">
    <location>
        <begin position="22"/>
        <end position="150"/>
    </location>
</feature>
<name>A0ABP8YKP7_9ACTN</name>
<feature type="compositionally biased region" description="Low complexity" evidence="1">
    <location>
        <begin position="33"/>
        <end position="70"/>
    </location>
</feature>
<feature type="region of interest" description="Disordered" evidence="1">
    <location>
        <begin position="27"/>
        <end position="70"/>
    </location>
</feature>
<evidence type="ECO:0000256" key="1">
    <source>
        <dbReference type="SAM" id="MobiDB-lite"/>
    </source>
</evidence>
<organism evidence="3 4">
    <name type="scientific">Nocardioides endophyticus</name>
    <dbReference type="NCBI Taxonomy" id="1353775"/>
    <lineage>
        <taxon>Bacteria</taxon>
        <taxon>Bacillati</taxon>
        <taxon>Actinomycetota</taxon>
        <taxon>Actinomycetes</taxon>
        <taxon>Propionibacteriales</taxon>
        <taxon>Nocardioidaceae</taxon>
        <taxon>Nocardioides</taxon>
    </lineage>
</organism>
<evidence type="ECO:0008006" key="5">
    <source>
        <dbReference type="Google" id="ProtNLM"/>
    </source>
</evidence>
<protein>
    <recommendedName>
        <fullName evidence="5">Lipoprotein</fullName>
    </recommendedName>
</protein>
<keyword evidence="2" id="KW-0732">Signal</keyword>
<sequence>MVVVKRGFGFIAAAALVAGLAAGCGSDDGSGDGVATDSSATPSASESAASETPAPDGSSSAAEPSATAAPASWSTCAEVWSVGAVLPKPYPGCSLDGLAVPAESVHCSMGALLVTYDNTFWGVPGHEISRAHGKLAKDPEFQRVRATCTA</sequence>
<evidence type="ECO:0000256" key="2">
    <source>
        <dbReference type="SAM" id="SignalP"/>
    </source>
</evidence>
<dbReference type="Proteomes" id="UP001499882">
    <property type="component" value="Unassembled WGS sequence"/>
</dbReference>
<feature type="signal peptide" evidence="2">
    <location>
        <begin position="1"/>
        <end position="21"/>
    </location>
</feature>
<accession>A0ABP8YKP7</accession>
<reference evidence="4" key="1">
    <citation type="journal article" date="2019" name="Int. J. Syst. Evol. Microbiol.">
        <title>The Global Catalogue of Microorganisms (GCM) 10K type strain sequencing project: providing services to taxonomists for standard genome sequencing and annotation.</title>
        <authorList>
            <consortium name="The Broad Institute Genomics Platform"/>
            <consortium name="The Broad Institute Genome Sequencing Center for Infectious Disease"/>
            <person name="Wu L."/>
            <person name="Ma J."/>
        </authorList>
    </citation>
    <scope>NUCLEOTIDE SEQUENCE [LARGE SCALE GENOMIC DNA]</scope>
    <source>
        <strain evidence="4">JCM 18532</strain>
    </source>
</reference>
<evidence type="ECO:0000313" key="3">
    <source>
        <dbReference type="EMBL" id="GAA4732874.1"/>
    </source>
</evidence>
<gene>
    <name evidence="3" type="ORF">GCM10023350_15420</name>
</gene>
<dbReference type="EMBL" id="BAABKN010000009">
    <property type="protein sequence ID" value="GAA4732874.1"/>
    <property type="molecule type" value="Genomic_DNA"/>
</dbReference>
<dbReference type="RefSeq" id="WP_345526152.1">
    <property type="nucleotide sequence ID" value="NZ_BAABKN010000009.1"/>
</dbReference>
<dbReference type="PROSITE" id="PS51257">
    <property type="entry name" value="PROKAR_LIPOPROTEIN"/>
    <property type="match status" value="1"/>
</dbReference>
<comment type="caution">
    <text evidence="3">The sequence shown here is derived from an EMBL/GenBank/DDBJ whole genome shotgun (WGS) entry which is preliminary data.</text>
</comment>
<evidence type="ECO:0000313" key="4">
    <source>
        <dbReference type="Proteomes" id="UP001499882"/>
    </source>
</evidence>
<keyword evidence="4" id="KW-1185">Reference proteome</keyword>